<feature type="compositionally biased region" description="Polar residues" evidence="15">
    <location>
        <begin position="1457"/>
        <end position="1472"/>
    </location>
</feature>
<feature type="transmembrane region" description="Helical" evidence="16">
    <location>
        <begin position="727"/>
        <end position="744"/>
    </location>
</feature>
<comment type="subcellular location">
    <subcellularLocation>
        <location evidence="4">Mitochondrion</location>
    </subcellularLocation>
</comment>
<dbReference type="Gene3D" id="3.90.1150.10">
    <property type="entry name" value="Aspartate Aminotransferase, domain 1"/>
    <property type="match status" value="1"/>
</dbReference>
<dbReference type="Pfam" id="PF01734">
    <property type="entry name" value="Patatin"/>
    <property type="match status" value="1"/>
</dbReference>
<evidence type="ECO:0000256" key="5">
    <source>
        <dbReference type="ARBA" id="ARBA00004777"/>
    </source>
</evidence>
<feature type="short sequence motif" description="GXGXXG" evidence="13">
    <location>
        <begin position="958"/>
        <end position="963"/>
    </location>
</feature>
<evidence type="ECO:0000256" key="1">
    <source>
        <dbReference type="ARBA" id="ARBA00001528"/>
    </source>
</evidence>
<organism evidence="19 20">
    <name type="scientific">Aspergillus pseudoustus</name>
    <dbReference type="NCBI Taxonomy" id="1810923"/>
    <lineage>
        <taxon>Eukaryota</taxon>
        <taxon>Fungi</taxon>
        <taxon>Dikarya</taxon>
        <taxon>Ascomycota</taxon>
        <taxon>Pezizomycotina</taxon>
        <taxon>Eurotiomycetes</taxon>
        <taxon>Eurotiomycetidae</taxon>
        <taxon>Eurotiales</taxon>
        <taxon>Aspergillaceae</taxon>
        <taxon>Aspergillus</taxon>
        <taxon>Aspergillus subgen. Nidulantes</taxon>
    </lineage>
</organism>
<dbReference type="InterPro" id="IPR039429">
    <property type="entry name" value="SHMT-like_dom"/>
</dbReference>
<keyword evidence="11" id="KW-0443">Lipid metabolism</keyword>
<evidence type="ECO:0000256" key="2">
    <source>
        <dbReference type="ARBA" id="ARBA00001933"/>
    </source>
</evidence>
<evidence type="ECO:0000256" key="9">
    <source>
        <dbReference type="ARBA" id="ARBA00022898"/>
    </source>
</evidence>
<evidence type="ECO:0000256" key="15">
    <source>
        <dbReference type="SAM" id="MobiDB-lite"/>
    </source>
</evidence>
<feature type="compositionally biased region" description="Polar residues" evidence="15">
    <location>
        <begin position="1076"/>
        <end position="1118"/>
    </location>
</feature>
<feature type="compositionally biased region" description="Low complexity" evidence="15">
    <location>
        <begin position="1445"/>
        <end position="1456"/>
    </location>
</feature>
<keyword evidence="12" id="KW-0496">Mitochondrion</keyword>
<dbReference type="EMBL" id="JBFXLU010000402">
    <property type="protein sequence ID" value="KAL2827306.1"/>
    <property type="molecule type" value="Genomic_DNA"/>
</dbReference>
<dbReference type="InterPro" id="IPR011037">
    <property type="entry name" value="Pyrv_Knase-like_insert_dom_sf"/>
</dbReference>
<keyword evidence="16" id="KW-0472">Membrane</keyword>
<reference evidence="19 20" key="1">
    <citation type="submission" date="2024-07" db="EMBL/GenBank/DDBJ databases">
        <title>Section-level genome sequencing and comparative genomics of Aspergillus sections Usti and Cavernicolus.</title>
        <authorList>
            <consortium name="Lawrence Berkeley National Laboratory"/>
            <person name="Nybo J.L."/>
            <person name="Vesth T.C."/>
            <person name="Theobald S."/>
            <person name="Frisvad J.C."/>
            <person name="Larsen T.O."/>
            <person name="Kjaerboelling I."/>
            <person name="Rothschild-Mancinelli K."/>
            <person name="Lyhne E.K."/>
            <person name="Kogle M.E."/>
            <person name="Barry K."/>
            <person name="Clum A."/>
            <person name="Na H."/>
            <person name="Ledsgaard L."/>
            <person name="Lin J."/>
            <person name="Lipzen A."/>
            <person name="Kuo A."/>
            <person name="Riley R."/>
            <person name="Mondo S."/>
            <person name="Labutti K."/>
            <person name="Haridas S."/>
            <person name="Pangalinan J."/>
            <person name="Salamov A.A."/>
            <person name="Simmons B.A."/>
            <person name="Magnuson J.K."/>
            <person name="Chen J."/>
            <person name="Drula E."/>
            <person name="Henrissat B."/>
            <person name="Wiebenga A."/>
            <person name="Lubbers R.J."/>
            <person name="Gomes A.C."/>
            <person name="Makela M.R."/>
            <person name="Stajich J."/>
            <person name="Grigoriev I.V."/>
            <person name="Mortensen U.H."/>
            <person name="De Vries R.P."/>
            <person name="Baker S.E."/>
            <person name="Andersen M.R."/>
        </authorList>
    </citation>
    <scope>NUCLEOTIDE SEQUENCE [LARGE SCALE GENOMIC DNA]</scope>
    <source>
        <strain evidence="19 20">CBS 123904</strain>
    </source>
</reference>
<dbReference type="Pfam" id="PF00464">
    <property type="entry name" value="SHMT"/>
    <property type="match status" value="1"/>
</dbReference>
<evidence type="ECO:0000256" key="3">
    <source>
        <dbReference type="ARBA" id="ARBA00002224"/>
    </source>
</evidence>
<evidence type="ECO:0000256" key="8">
    <source>
        <dbReference type="ARBA" id="ARBA00022679"/>
    </source>
</evidence>
<dbReference type="SUPFAM" id="SSF50800">
    <property type="entry name" value="PK beta-barrel domain-like"/>
    <property type="match status" value="1"/>
</dbReference>
<evidence type="ECO:0000256" key="14">
    <source>
        <dbReference type="RuleBase" id="RU000585"/>
    </source>
</evidence>
<dbReference type="InterPro" id="IPR019798">
    <property type="entry name" value="Ser_HO-MeTrfase_PLP_BS"/>
</dbReference>
<keyword evidence="7 14" id="KW-0554">One-carbon metabolism</keyword>
<dbReference type="Pfam" id="PF03476">
    <property type="entry name" value="MOSC_N"/>
    <property type="match status" value="1"/>
</dbReference>
<feature type="compositionally biased region" description="Low complexity" evidence="15">
    <location>
        <begin position="613"/>
        <end position="633"/>
    </location>
</feature>
<keyword evidence="8 14" id="KW-0808">Transferase</keyword>
<dbReference type="Pfam" id="PF03473">
    <property type="entry name" value="MOSC"/>
    <property type="match status" value="1"/>
</dbReference>
<dbReference type="PROSITE" id="PS51340">
    <property type="entry name" value="MOSC"/>
    <property type="match status" value="1"/>
</dbReference>
<keyword evidence="16" id="KW-0812">Transmembrane</keyword>
<comment type="function">
    <text evidence="3 14">Interconversion of serine and glycine.</text>
</comment>
<dbReference type="PANTHER" id="PTHR11680:SF57">
    <property type="entry name" value="SERINE HYDROXYMETHYLTRANSFERASE, MITOCHONDRIAL"/>
    <property type="match status" value="1"/>
</dbReference>
<dbReference type="InterPro" id="IPR005302">
    <property type="entry name" value="MoCF_Sase_C"/>
</dbReference>
<sequence>MLGRCGRQASRLLPRPVSALQPPAVQWHQADPTVYTILQKEKKRQQHFINLIPSENFTSQAVLDALGSVMQNKYSEGYPGARYYGGNEFIDQSERLCQQRALEAFRLNPEEWGVNVQPLSGSPANLYAISALLNTHDRLMGLDLPHGGHLSHGYQTPTKKISFISKYFETLPYRLDESTGLIDYDALEKQALLYRPKLIIAGTSAYSRLIDYPRMREIADSAGAYLLSDMAHISGLVAAGVIPSPFTNSDVVTTTTHKSLRGPRGAMIFFRKGVRRTDKKGNPELYDLEGPINASVFPGHQGGPHNHTITALAVALQQAQSPEFKSYQETVLANAQALADRLGNPLNSGGLGYNIVSGGTDNHLVLVDLKNRGVDGARVERVLELCGVASNKNTVPGDRSALKPGGLRLGTPAMTTRGFQPEDFRRVADIVDRAVTITQKLDKSAKESAASKGVKNPNTVKAFLEYVGSGEEISEIVQLRQEVEDWAGTFTNPSPHALSLSSKRFPASGPESARNIYIYPIKSLRGVPVSSAEATRTGFKYDRRFMLLKVVPANGGPEGEIGATTTTTTTLKNMHVPHFPEMALFQTELFQPGQDPEEWKEGRVRVTFKGEGKSTSSNGSVNGNGNGNEIANGHGAATKGVGLGGTTIDIPLTPDTRGLEELAVMMHKSPTKGYNMGERYNAWFSERFGYDVVLAYLSEENWRSVLGTFAPAKHFAHKAYLEQKSPVGAVIILGFVAVAVLALGLRIEWFASNKPVQLLSGGAIAMLALLGLFHCRAEGKQNERITFADAAPYMVVSETSVANVSDRLEGEVMDVRKFRANVVVDGAETAFEEDFWGELILGESKKPITKGSSGVRLLLTANCVRCRSLDVDYTTGKMGDGESGKVLKKLMSDRRVDLGAKYSPVFGRYGFLDAASNSRTVRVGDEVVVARRMQERSVYVRRKDTTKGPPLRILSLDGGGVRGYSMLILLQELMHRIYVETEGKPPRRDQIPKPCDHFDLIAGTGTGGLIALMLGRLRLDLETCKDVYVRMTRRVFETDKTFAGIPFRSTLFKASKLEEAIRECVREHTIYEAEGNDTSPTNATSPTYAPFSPNFSTTSIPQRSGSRASFSTTNSSATGNNRASAYINGLRWGNPDALLYDNRENRTKTAVTALYRGTPKNGASVLLRSYDSRKEPAPEFNCTIWQAGRATSATGLAFKPIQIGQHWFIDEGAGTYNPAPTILDEAACNEWPGREIGVFISVGTGKRPPDTNNRQHEWWEDFFGDALGTFAEARRRLIAKIEGCEDIHHDMLREHLPKRGVSKDNYYRLNVEVGVGEFGMNEWHRLADISTNTRRYLSRPDVKKMILDASVKFAKVERMHRRLDAHVAAGHDPNMLLEDDNSSLAPSPRLSVISPSAAGPAPPPAAPLTGPPPQPPNAFELPAELPGDFIQLSSPDDKLPVPQDSTRPSSGRTSGTDLISSNEPSRPTSQAYSPPPRLSFEHVNLTHGPPPVPPKTPIPYPDQAQNINHHSVPYPDQAELGGIPMPMPSPGLIHPAHAGPGGAPPPGLTPGGGRPPYPVDEPPPTVNKLRKPSYKVRDYSA</sequence>
<dbReference type="PROSITE" id="PS51635">
    <property type="entry name" value="PNPLA"/>
    <property type="match status" value="1"/>
</dbReference>
<dbReference type="InterPro" id="IPR049943">
    <property type="entry name" value="Ser_HO-MeTrfase-like"/>
</dbReference>
<dbReference type="Gene3D" id="3.40.1090.10">
    <property type="entry name" value="Cytosolic phospholipase A2 catalytic domain"/>
    <property type="match status" value="1"/>
</dbReference>
<dbReference type="InterPro" id="IPR005303">
    <property type="entry name" value="MOCOS_middle"/>
</dbReference>
<keyword evidence="16" id="KW-1133">Transmembrane helix</keyword>
<accession>A0ABR4IHT2</accession>
<feature type="compositionally biased region" description="Pro residues" evidence="15">
    <location>
        <begin position="1400"/>
        <end position="1416"/>
    </location>
</feature>
<comment type="pathway">
    <text evidence="5 14">One-carbon metabolism; tetrahydrofolate interconversion.</text>
</comment>
<comment type="caution">
    <text evidence="13">Lacks conserved residue(s) required for the propagation of feature annotation.</text>
</comment>
<evidence type="ECO:0000256" key="11">
    <source>
        <dbReference type="ARBA" id="ARBA00023098"/>
    </source>
</evidence>
<dbReference type="InterPro" id="IPR015424">
    <property type="entry name" value="PyrdxlP-dep_Trfase"/>
</dbReference>
<keyword evidence="20" id="KW-1185">Reference proteome</keyword>
<dbReference type="InterPro" id="IPR015421">
    <property type="entry name" value="PyrdxlP-dep_Trfase_major"/>
</dbReference>
<dbReference type="SUPFAM" id="SSF141673">
    <property type="entry name" value="MOSC N-terminal domain-like"/>
    <property type="match status" value="1"/>
</dbReference>
<dbReference type="Gene3D" id="3.40.640.10">
    <property type="entry name" value="Type I PLP-dependent aspartate aminotransferase-like (Major domain)"/>
    <property type="match status" value="1"/>
</dbReference>
<feature type="region of interest" description="Disordered" evidence="15">
    <location>
        <begin position="1377"/>
        <end position="1581"/>
    </location>
</feature>
<dbReference type="PANTHER" id="PTHR11680">
    <property type="entry name" value="SERINE HYDROXYMETHYLTRANSFERASE"/>
    <property type="match status" value="1"/>
</dbReference>
<evidence type="ECO:0000259" key="18">
    <source>
        <dbReference type="PROSITE" id="PS51635"/>
    </source>
</evidence>
<evidence type="ECO:0000256" key="12">
    <source>
        <dbReference type="ARBA" id="ARBA00023128"/>
    </source>
</evidence>
<dbReference type="PROSITE" id="PS00096">
    <property type="entry name" value="SHMT"/>
    <property type="match status" value="1"/>
</dbReference>
<evidence type="ECO:0000256" key="10">
    <source>
        <dbReference type="ARBA" id="ARBA00022946"/>
    </source>
</evidence>
<name>A0ABR4IHT2_9EURO</name>
<proteinExistence type="inferred from homology"/>
<keyword evidence="10" id="KW-0809">Transit peptide</keyword>
<dbReference type="InterPro" id="IPR015422">
    <property type="entry name" value="PyrdxlP-dep_Trfase_small"/>
</dbReference>
<feature type="transmembrane region" description="Helical" evidence="16">
    <location>
        <begin position="756"/>
        <end position="774"/>
    </location>
</feature>
<evidence type="ECO:0000313" key="19">
    <source>
        <dbReference type="EMBL" id="KAL2827306.1"/>
    </source>
</evidence>
<evidence type="ECO:0000256" key="13">
    <source>
        <dbReference type="PROSITE-ProRule" id="PRU01161"/>
    </source>
</evidence>
<feature type="domain" description="MOSC" evidence="17">
    <location>
        <begin position="767"/>
        <end position="930"/>
    </location>
</feature>
<dbReference type="HAMAP" id="MF_00051">
    <property type="entry name" value="SHMT"/>
    <property type="match status" value="1"/>
</dbReference>
<feature type="region of interest" description="Disordered" evidence="15">
    <location>
        <begin position="610"/>
        <end position="633"/>
    </location>
</feature>
<feature type="region of interest" description="Disordered" evidence="15">
    <location>
        <begin position="1072"/>
        <end position="1118"/>
    </location>
</feature>
<comment type="similarity">
    <text evidence="6 14">Belongs to the SHMT family.</text>
</comment>
<feature type="domain" description="PNPLA" evidence="18">
    <location>
        <begin position="954"/>
        <end position="1225"/>
    </location>
</feature>
<dbReference type="CDD" id="cd00378">
    <property type="entry name" value="SHMT"/>
    <property type="match status" value="1"/>
</dbReference>
<dbReference type="SUPFAM" id="SSF52151">
    <property type="entry name" value="FabD/lysophospholipase-like"/>
    <property type="match status" value="1"/>
</dbReference>
<feature type="compositionally biased region" description="Pro residues" evidence="15">
    <location>
        <begin position="1488"/>
        <end position="1500"/>
    </location>
</feature>
<comment type="cofactor">
    <cofactor evidence="2 14">
        <name>pyridoxal 5'-phosphate</name>
        <dbReference type="ChEBI" id="CHEBI:597326"/>
    </cofactor>
</comment>
<gene>
    <name evidence="19" type="ORF">BJY01DRAFT_241184</name>
</gene>
<evidence type="ECO:0000256" key="7">
    <source>
        <dbReference type="ARBA" id="ARBA00022563"/>
    </source>
</evidence>
<dbReference type="CDD" id="cd07216">
    <property type="entry name" value="Pat17_PNPLA8_PNPLA9_like3"/>
    <property type="match status" value="1"/>
</dbReference>
<dbReference type="NCBIfam" id="NF000586">
    <property type="entry name" value="PRK00011.1"/>
    <property type="match status" value="1"/>
</dbReference>
<protein>
    <recommendedName>
        <fullName evidence="14">Serine hydroxymethyltransferase</fullName>
        <ecNumber evidence="14">2.1.2.1</ecNumber>
    </recommendedName>
</protein>
<evidence type="ECO:0000256" key="4">
    <source>
        <dbReference type="ARBA" id="ARBA00004173"/>
    </source>
</evidence>
<keyword evidence="9 14" id="KW-0663">Pyridoxal phosphate</keyword>
<dbReference type="Proteomes" id="UP001610446">
    <property type="component" value="Unassembled WGS sequence"/>
</dbReference>
<evidence type="ECO:0000256" key="16">
    <source>
        <dbReference type="SAM" id="Phobius"/>
    </source>
</evidence>
<dbReference type="EC" id="2.1.2.1" evidence="14"/>
<dbReference type="SUPFAM" id="SSF53383">
    <property type="entry name" value="PLP-dependent transferases"/>
    <property type="match status" value="1"/>
</dbReference>
<dbReference type="InterPro" id="IPR002641">
    <property type="entry name" value="PNPLA_dom"/>
</dbReference>
<comment type="catalytic activity">
    <reaction evidence="1 14">
        <text>(6R)-5,10-methylene-5,6,7,8-tetrahydrofolate + glycine + H2O = (6S)-5,6,7,8-tetrahydrofolate + L-serine</text>
        <dbReference type="Rhea" id="RHEA:15481"/>
        <dbReference type="ChEBI" id="CHEBI:15377"/>
        <dbReference type="ChEBI" id="CHEBI:15636"/>
        <dbReference type="ChEBI" id="CHEBI:33384"/>
        <dbReference type="ChEBI" id="CHEBI:57305"/>
        <dbReference type="ChEBI" id="CHEBI:57453"/>
        <dbReference type="EC" id="2.1.2.1"/>
    </reaction>
</comment>
<evidence type="ECO:0000256" key="6">
    <source>
        <dbReference type="ARBA" id="ARBA00006376"/>
    </source>
</evidence>
<comment type="caution">
    <text evidence="19">The sequence shown here is derived from an EMBL/GenBank/DDBJ whole genome shotgun (WGS) entry which is preliminary data.</text>
</comment>
<feature type="compositionally biased region" description="Pro residues" evidence="15">
    <location>
        <begin position="1542"/>
        <end position="1565"/>
    </location>
</feature>
<evidence type="ECO:0000259" key="17">
    <source>
        <dbReference type="PROSITE" id="PS51340"/>
    </source>
</evidence>
<dbReference type="InterPro" id="IPR001085">
    <property type="entry name" value="Ser_HO-MeTrfase"/>
</dbReference>
<evidence type="ECO:0000313" key="20">
    <source>
        <dbReference type="Proteomes" id="UP001610446"/>
    </source>
</evidence>
<dbReference type="InterPro" id="IPR016035">
    <property type="entry name" value="Acyl_Trfase/lysoPLipase"/>
</dbReference>